<reference evidence="2 3" key="1">
    <citation type="submission" date="2015-07" db="EMBL/GenBank/DDBJ databases">
        <title>The genome of Melipona quadrifasciata.</title>
        <authorList>
            <person name="Pan H."/>
            <person name="Kapheim K."/>
        </authorList>
    </citation>
    <scope>NUCLEOTIDE SEQUENCE [LARGE SCALE GENOMIC DNA]</scope>
    <source>
        <strain evidence="2">0111107301</strain>
        <tissue evidence="2">Whole body</tissue>
    </source>
</reference>
<dbReference type="Proteomes" id="UP000053105">
    <property type="component" value="Unassembled WGS sequence"/>
</dbReference>
<dbReference type="OrthoDB" id="7615751at2759"/>
<keyword evidence="1" id="KW-0472">Membrane</keyword>
<evidence type="ECO:0000313" key="3">
    <source>
        <dbReference type="Proteomes" id="UP000053105"/>
    </source>
</evidence>
<dbReference type="AlphaFoldDB" id="A0A0M8ZMG3"/>
<keyword evidence="1" id="KW-0812">Transmembrane</keyword>
<dbReference type="STRING" id="166423.A0A0M8ZMG3"/>
<sequence length="71" mass="8187">MYTAQYSDISITISQFMLKVVGIWISANDAEKCQRKFAMAYTIGSHIFGLYINLTDIYYSWGDFNVSIKPF</sequence>
<evidence type="ECO:0000256" key="1">
    <source>
        <dbReference type="SAM" id="Phobius"/>
    </source>
</evidence>
<protein>
    <submittedName>
        <fullName evidence="2">Uncharacterized protein</fullName>
    </submittedName>
</protein>
<feature type="transmembrane region" description="Helical" evidence="1">
    <location>
        <begin position="37"/>
        <end position="61"/>
    </location>
</feature>
<proteinExistence type="predicted"/>
<accession>A0A0M8ZMG3</accession>
<gene>
    <name evidence="2" type="ORF">WN51_00080</name>
</gene>
<organism evidence="2 3">
    <name type="scientific">Melipona quadrifasciata</name>
    <dbReference type="NCBI Taxonomy" id="166423"/>
    <lineage>
        <taxon>Eukaryota</taxon>
        <taxon>Metazoa</taxon>
        <taxon>Ecdysozoa</taxon>
        <taxon>Arthropoda</taxon>
        <taxon>Hexapoda</taxon>
        <taxon>Insecta</taxon>
        <taxon>Pterygota</taxon>
        <taxon>Neoptera</taxon>
        <taxon>Endopterygota</taxon>
        <taxon>Hymenoptera</taxon>
        <taxon>Apocrita</taxon>
        <taxon>Aculeata</taxon>
        <taxon>Apoidea</taxon>
        <taxon>Anthophila</taxon>
        <taxon>Apidae</taxon>
        <taxon>Melipona</taxon>
    </lineage>
</organism>
<keyword evidence="3" id="KW-1185">Reference proteome</keyword>
<dbReference type="EMBL" id="KQ437329">
    <property type="protein sequence ID" value="KOX67300.1"/>
    <property type="molecule type" value="Genomic_DNA"/>
</dbReference>
<evidence type="ECO:0000313" key="2">
    <source>
        <dbReference type="EMBL" id="KOX67300.1"/>
    </source>
</evidence>
<keyword evidence="1" id="KW-1133">Transmembrane helix</keyword>
<name>A0A0M8ZMG3_9HYME</name>